<dbReference type="InterPro" id="IPR008972">
    <property type="entry name" value="Cupredoxin"/>
</dbReference>
<feature type="region of interest" description="Disordered" evidence="1">
    <location>
        <begin position="66"/>
        <end position="86"/>
    </location>
</feature>
<feature type="chain" id="PRO_5011469287" description="Plastocyanin" evidence="2">
    <location>
        <begin position="25"/>
        <end position="145"/>
    </location>
</feature>
<dbReference type="Proteomes" id="UP000199167">
    <property type="component" value="Unassembled WGS sequence"/>
</dbReference>
<dbReference type="AlphaFoldDB" id="A0A1I0N936"/>
<dbReference type="RefSeq" id="WP_089989787.1">
    <property type="nucleotide sequence ID" value="NZ_FOIZ01000001.1"/>
</dbReference>
<dbReference type="Gene3D" id="2.60.40.420">
    <property type="entry name" value="Cupredoxins - blue copper proteins"/>
    <property type="match status" value="1"/>
</dbReference>
<proteinExistence type="predicted"/>
<dbReference type="OrthoDB" id="7725826at2"/>
<evidence type="ECO:0000313" key="4">
    <source>
        <dbReference type="Proteomes" id="UP000199167"/>
    </source>
</evidence>
<protein>
    <recommendedName>
        <fullName evidence="5">Plastocyanin</fullName>
    </recommendedName>
</protein>
<reference evidence="3 4" key="1">
    <citation type="submission" date="2016-10" db="EMBL/GenBank/DDBJ databases">
        <authorList>
            <person name="de Groot N.N."/>
        </authorList>
    </citation>
    <scope>NUCLEOTIDE SEQUENCE [LARGE SCALE GENOMIC DNA]</scope>
    <source>
        <strain evidence="3 4">DSM 17925</strain>
    </source>
</reference>
<evidence type="ECO:0000313" key="3">
    <source>
        <dbReference type="EMBL" id="SEV97364.1"/>
    </source>
</evidence>
<organism evidence="3 4">
    <name type="scientific">Cognatiyoonia koreensis</name>
    <dbReference type="NCBI Taxonomy" id="364200"/>
    <lineage>
        <taxon>Bacteria</taxon>
        <taxon>Pseudomonadati</taxon>
        <taxon>Pseudomonadota</taxon>
        <taxon>Alphaproteobacteria</taxon>
        <taxon>Rhodobacterales</taxon>
        <taxon>Paracoccaceae</taxon>
        <taxon>Cognatiyoonia</taxon>
    </lineage>
</organism>
<gene>
    <name evidence="3" type="ORF">SAMN04488515_0464</name>
</gene>
<evidence type="ECO:0008006" key="5">
    <source>
        <dbReference type="Google" id="ProtNLM"/>
    </source>
</evidence>
<feature type="signal peptide" evidence="2">
    <location>
        <begin position="1"/>
        <end position="24"/>
    </location>
</feature>
<dbReference type="SUPFAM" id="SSF49503">
    <property type="entry name" value="Cupredoxins"/>
    <property type="match status" value="1"/>
</dbReference>
<name>A0A1I0N936_9RHOB</name>
<dbReference type="EMBL" id="FOIZ01000001">
    <property type="protein sequence ID" value="SEV97364.1"/>
    <property type="molecule type" value="Genomic_DNA"/>
</dbReference>
<sequence>MKHIKNLALAAVLALPAAASSAQEATEHLVLVERYGFYPSKIYVEAGDTIVFENRSPNWVRLFSEDPYDNGPDYEDDDPCDDDGENFDGSRDGFSISWFSIGSQRTYQVSACSETRFYAPEVYNSGGTDWNKRIDLIVYGEAPNG</sequence>
<keyword evidence="2" id="KW-0732">Signal</keyword>
<evidence type="ECO:0000256" key="1">
    <source>
        <dbReference type="SAM" id="MobiDB-lite"/>
    </source>
</evidence>
<accession>A0A1I0N936</accession>
<evidence type="ECO:0000256" key="2">
    <source>
        <dbReference type="SAM" id="SignalP"/>
    </source>
</evidence>
<keyword evidence="4" id="KW-1185">Reference proteome</keyword>